<keyword evidence="6 11" id="KW-0418">Kinase</keyword>
<dbReference type="EMBL" id="CP002582">
    <property type="protein sequence ID" value="ADZ83339.1"/>
    <property type="molecule type" value="Genomic_DNA"/>
</dbReference>
<feature type="transmembrane region" description="Helical" evidence="9">
    <location>
        <begin position="246"/>
        <end position="267"/>
    </location>
</feature>
<feature type="transmembrane region" description="Helical" evidence="9">
    <location>
        <begin position="221"/>
        <end position="240"/>
    </location>
</feature>
<gene>
    <name evidence="11" type="ordered locus">Clole_1614</name>
</gene>
<comment type="catalytic activity">
    <reaction evidence="1">
        <text>ATP + protein L-histidine = ADP + protein N-phospho-L-histidine.</text>
        <dbReference type="EC" id="2.7.13.3"/>
    </reaction>
</comment>
<keyword evidence="8" id="KW-0902">Two-component regulatory system</keyword>
<dbReference type="eggNOG" id="COG0642">
    <property type="taxonomic scope" value="Bacteria"/>
</dbReference>
<dbReference type="FunFam" id="3.30.565.10:FF:000037">
    <property type="entry name" value="Hybrid sensor histidine kinase/response regulator"/>
    <property type="match status" value="1"/>
</dbReference>
<evidence type="ECO:0000256" key="5">
    <source>
        <dbReference type="ARBA" id="ARBA00022741"/>
    </source>
</evidence>
<keyword evidence="3" id="KW-0597">Phosphoprotein</keyword>
<reference evidence="11 12" key="1">
    <citation type="journal article" date="2011" name="J. Bacteriol.">
        <title>Complete genome sequence of the cellulose-degrading bacterium Cellulosilyticum lentocellum.</title>
        <authorList>
            <consortium name="US DOE Joint Genome Institute"/>
            <person name="Miller D.A."/>
            <person name="Suen G."/>
            <person name="Bruce D."/>
            <person name="Copeland A."/>
            <person name="Cheng J.F."/>
            <person name="Detter C."/>
            <person name="Goodwin L.A."/>
            <person name="Han C.S."/>
            <person name="Hauser L.J."/>
            <person name="Land M.L."/>
            <person name="Lapidus A."/>
            <person name="Lucas S."/>
            <person name="Meincke L."/>
            <person name="Pitluck S."/>
            <person name="Tapia R."/>
            <person name="Teshima H."/>
            <person name="Woyke T."/>
            <person name="Fox B.G."/>
            <person name="Angert E.R."/>
            <person name="Currie C.R."/>
        </authorList>
    </citation>
    <scope>NUCLEOTIDE SEQUENCE [LARGE SCALE GENOMIC DNA]</scope>
    <source>
        <strain evidence="12">ATCC 49066 / DSM 5427 / NCIMB 11756 / RHM5</strain>
    </source>
</reference>
<dbReference type="AlphaFoldDB" id="F2JKT6"/>
<sequence length="551" mass="63249">MLIYNKITVIERNKMYSSRIKRGIDLKKNLEIISIIAVGFVYLIGITKLQISYEQSVLLTKYTCDFLKIIFATSMLIVALNNLDTAENFRPSYLAISYFLLIFAMIISLDLYNNGVNWQHNIKYLKMRWIISLSEILWVLICVLFITSKVQMIKWIKYEVLLSSIMCIYLFSEYTPVDFLVRQYSYESLSIVAHVFSLLILILGNIVCINKVKSHVQIFKYYWCVFMTLQVISHGLLIVFSINGSLISFVVGQIASVICYICILNFIEHITLTIVWKEMDQGIDIKKEQLDEEDFENQLLIKSANIIEKEVKKINAKAQQLKIKLESGTCYSNIRYVEKISNNCNRLTKLSKNILDLNNIEKGKVSICLQITNLSELVEIIIASIEPYMERLGITLEYKMNKHPIYCDIDCEAIERVVLNLISNAIKYNKQKGSIQVYVTEKRQRAFLCVKDTGIGIPKEKLQTIFNRFERGDSGLARIQEGSGLGLAIVKSIIEIHRGEIKILSTENKGTLVSISLPICDSNKIEAYKALKADEKVLQKKIEVEFSDLGM</sequence>
<keyword evidence="9" id="KW-1133">Transmembrane helix</keyword>
<accession>F2JKT6</accession>
<evidence type="ECO:0000256" key="1">
    <source>
        <dbReference type="ARBA" id="ARBA00000085"/>
    </source>
</evidence>
<dbReference type="Gene3D" id="3.30.565.10">
    <property type="entry name" value="Histidine kinase-like ATPase, C-terminal domain"/>
    <property type="match status" value="1"/>
</dbReference>
<keyword evidence="12" id="KW-1185">Reference proteome</keyword>
<feature type="transmembrane region" description="Helical" evidence="9">
    <location>
        <begin position="191"/>
        <end position="209"/>
    </location>
</feature>
<dbReference type="SMART" id="SM00387">
    <property type="entry name" value="HATPase_c"/>
    <property type="match status" value="1"/>
</dbReference>
<dbReference type="SUPFAM" id="SSF55874">
    <property type="entry name" value="ATPase domain of HSP90 chaperone/DNA topoisomerase II/histidine kinase"/>
    <property type="match status" value="1"/>
</dbReference>
<evidence type="ECO:0000256" key="8">
    <source>
        <dbReference type="ARBA" id="ARBA00023012"/>
    </source>
</evidence>
<name>F2JKT6_CELLD</name>
<dbReference type="PRINTS" id="PR00344">
    <property type="entry name" value="BCTRLSENSOR"/>
</dbReference>
<evidence type="ECO:0000313" key="12">
    <source>
        <dbReference type="Proteomes" id="UP000008467"/>
    </source>
</evidence>
<keyword evidence="9" id="KW-0812">Transmembrane</keyword>
<evidence type="ECO:0000256" key="9">
    <source>
        <dbReference type="SAM" id="Phobius"/>
    </source>
</evidence>
<keyword evidence="4" id="KW-0808">Transferase</keyword>
<evidence type="ECO:0000256" key="2">
    <source>
        <dbReference type="ARBA" id="ARBA00012438"/>
    </source>
</evidence>
<keyword evidence="5" id="KW-0547">Nucleotide-binding</keyword>
<evidence type="ECO:0000256" key="6">
    <source>
        <dbReference type="ARBA" id="ARBA00022777"/>
    </source>
</evidence>
<evidence type="ECO:0000256" key="4">
    <source>
        <dbReference type="ARBA" id="ARBA00022679"/>
    </source>
</evidence>
<evidence type="ECO:0000259" key="10">
    <source>
        <dbReference type="PROSITE" id="PS50109"/>
    </source>
</evidence>
<organism evidence="11 12">
    <name type="scientific">Cellulosilyticum lentocellum (strain ATCC 49066 / DSM 5427 / NCIMB 11756 / RHM5)</name>
    <name type="common">Clostridium lentocellum</name>
    <dbReference type="NCBI Taxonomy" id="642492"/>
    <lineage>
        <taxon>Bacteria</taxon>
        <taxon>Bacillati</taxon>
        <taxon>Bacillota</taxon>
        <taxon>Clostridia</taxon>
        <taxon>Lachnospirales</taxon>
        <taxon>Cellulosilyticaceae</taxon>
        <taxon>Cellulosilyticum</taxon>
    </lineage>
</organism>
<dbReference type="InterPro" id="IPR003594">
    <property type="entry name" value="HATPase_dom"/>
</dbReference>
<feature type="transmembrane region" description="Helical" evidence="9">
    <location>
        <begin position="155"/>
        <end position="171"/>
    </location>
</feature>
<dbReference type="GO" id="GO:0005524">
    <property type="term" value="F:ATP binding"/>
    <property type="evidence" value="ECO:0007669"/>
    <property type="project" value="UniProtKB-KW"/>
</dbReference>
<feature type="transmembrane region" description="Helical" evidence="9">
    <location>
        <begin position="66"/>
        <end position="83"/>
    </location>
</feature>
<dbReference type="InterPro" id="IPR036890">
    <property type="entry name" value="HATPase_C_sf"/>
</dbReference>
<evidence type="ECO:0000256" key="7">
    <source>
        <dbReference type="ARBA" id="ARBA00022840"/>
    </source>
</evidence>
<keyword evidence="9" id="KW-0472">Membrane</keyword>
<feature type="domain" description="Histidine kinase" evidence="10">
    <location>
        <begin position="302"/>
        <end position="521"/>
    </location>
</feature>
<dbReference type="PROSITE" id="PS50109">
    <property type="entry name" value="HIS_KIN"/>
    <property type="match status" value="1"/>
</dbReference>
<evidence type="ECO:0000313" key="11">
    <source>
        <dbReference type="EMBL" id="ADZ83339.1"/>
    </source>
</evidence>
<dbReference type="Pfam" id="PF02518">
    <property type="entry name" value="HATPase_c"/>
    <property type="match status" value="1"/>
</dbReference>
<dbReference type="STRING" id="642492.Clole_1614"/>
<dbReference type="InterPro" id="IPR005467">
    <property type="entry name" value="His_kinase_dom"/>
</dbReference>
<feature type="transmembrane region" description="Helical" evidence="9">
    <location>
        <begin position="29"/>
        <end position="46"/>
    </location>
</feature>
<dbReference type="CDD" id="cd00075">
    <property type="entry name" value="HATPase"/>
    <property type="match status" value="1"/>
</dbReference>
<dbReference type="KEGG" id="cle:Clole_1614"/>
<feature type="transmembrane region" description="Helical" evidence="9">
    <location>
        <begin position="129"/>
        <end position="148"/>
    </location>
</feature>
<dbReference type="PANTHER" id="PTHR43547">
    <property type="entry name" value="TWO-COMPONENT HISTIDINE KINASE"/>
    <property type="match status" value="1"/>
</dbReference>
<dbReference type="PANTHER" id="PTHR43547:SF2">
    <property type="entry name" value="HYBRID SIGNAL TRANSDUCTION HISTIDINE KINASE C"/>
    <property type="match status" value="1"/>
</dbReference>
<dbReference type="HOGENOM" id="CLU_000445_89_20_9"/>
<dbReference type="GO" id="GO:0000155">
    <property type="term" value="F:phosphorelay sensor kinase activity"/>
    <property type="evidence" value="ECO:0007669"/>
    <property type="project" value="TreeGrafter"/>
</dbReference>
<dbReference type="EC" id="2.7.13.3" evidence="2"/>
<keyword evidence="7" id="KW-0067">ATP-binding</keyword>
<feature type="transmembrane region" description="Helical" evidence="9">
    <location>
        <begin position="92"/>
        <end position="109"/>
    </location>
</feature>
<dbReference type="InterPro" id="IPR004358">
    <property type="entry name" value="Sig_transdc_His_kin-like_C"/>
</dbReference>
<protein>
    <recommendedName>
        <fullName evidence="2">histidine kinase</fullName>
        <ecNumber evidence="2">2.7.13.3</ecNumber>
    </recommendedName>
</protein>
<dbReference type="Proteomes" id="UP000008467">
    <property type="component" value="Chromosome"/>
</dbReference>
<evidence type="ECO:0000256" key="3">
    <source>
        <dbReference type="ARBA" id="ARBA00022553"/>
    </source>
</evidence>
<proteinExistence type="predicted"/>